<feature type="chain" id="PRO_5045587171" evidence="2">
    <location>
        <begin position="20"/>
        <end position="354"/>
    </location>
</feature>
<feature type="compositionally biased region" description="Low complexity" evidence="1">
    <location>
        <begin position="227"/>
        <end position="244"/>
    </location>
</feature>
<organism evidence="3 4">
    <name type="scientific">Drosophila suzukii</name>
    <name type="common">Spotted-wing drosophila fruit fly</name>
    <dbReference type="NCBI Taxonomy" id="28584"/>
    <lineage>
        <taxon>Eukaryota</taxon>
        <taxon>Metazoa</taxon>
        <taxon>Ecdysozoa</taxon>
        <taxon>Arthropoda</taxon>
        <taxon>Hexapoda</taxon>
        <taxon>Insecta</taxon>
        <taxon>Pterygota</taxon>
        <taxon>Neoptera</taxon>
        <taxon>Endopterygota</taxon>
        <taxon>Diptera</taxon>
        <taxon>Brachycera</taxon>
        <taxon>Muscomorpha</taxon>
        <taxon>Ephydroidea</taxon>
        <taxon>Drosophilidae</taxon>
        <taxon>Drosophila</taxon>
        <taxon>Sophophora</taxon>
    </lineage>
</organism>
<feature type="compositionally biased region" description="Low complexity" evidence="1">
    <location>
        <begin position="116"/>
        <end position="126"/>
    </location>
</feature>
<dbReference type="Proteomes" id="UP001652628">
    <property type="component" value="Chromosome 2R"/>
</dbReference>
<gene>
    <name evidence="4" type="primary">LOC108010090</name>
</gene>
<keyword evidence="2" id="KW-0732">Signal</keyword>
<dbReference type="RefSeq" id="XP_016930398.2">
    <property type="nucleotide sequence ID" value="XM_017074909.4"/>
</dbReference>
<feature type="compositionally biased region" description="Polar residues" evidence="1">
    <location>
        <begin position="142"/>
        <end position="153"/>
    </location>
</feature>
<evidence type="ECO:0000313" key="3">
    <source>
        <dbReference type="Proteomes" id="UP001652628"/>
    </source>
</evidence>
<sequence length="354" mass="35811">MFVLLGVLCLLQTASLVPAQLITLRDGKVGVNFAGFHADAGLGGLLTGNSAHGGLSASAGTPWGSRAAAGLGGNLDGRAAGVGYAAAQANPSVGASALLGGSAGEHGYIGAEAHSPGRSVISSSSSNHGVQPAHPENPVPASPTSGPVATSHIQRVKPPKKYSLIKQDPDRSEIIENHVKAAADADADAVDKHQPLAFPAFPAAPPTALVIVKRPRPHAKRQRQRQRVVYVMQQQQQQQPQEQQIPEQAGQKDEPQSTVEVKSEAKAVHVHKYKSVQRPQAVNNRFLAPQAQGPVGLALDIPIGILRSLQQSLGALTGGVVPAVAGAAAGAGVGGGANAGANAGAGAGVAPNAH</sequence>
<keyword evidence="3" id="KW-1185">Reference proteome</keyword>
<protein>
    <submittedName>
        <fullName evidence="4">Glycine, alanine and asparagine-rich protein isoform X1</fullName>
    </submittedName>
</protein>
<feature type="signal peptide" evidence="2">
    <location>
        <begin position="1"/>
        <end position="19"/>
    </location>
</feature>
<proteinExistence type="predicted"/>
<evidence type="ECO:0000256" key="2">
    <source>
        <dbReference type="SAM" id="SignalP"/>
    </source>
</evidence>
<reference evidence="4" key="1">
    <citation type="submission" date="2025-08" db="UniProtKB">
        <authorList>
            <consortium name="RefSeq"/>
        </authorList>
    </citation>
    <scope>IDENTIFICATION</scope>
</reference>
<name>A0AB39Z915_DROSZ</name>
<feature type="compositionally biased region" description="Basic residues" evidence="1">
    <location>
        <begin position="215"/>
        <end position="226"/>
    </location>
</feature>
<evidence type="ECO:0000256" key="1">
    <source>
        <dbReference type="SAM" id="MobiDB-lite"/>
    </source>
</evidence>
<feature type="region of interest" description="Disordered" evidence="1">
    <location>
        <begin position="109"/>
        <end position="169"/>
    </location>
</feature>
<dbReference type="GeneID" id="108010090"/>
<feature type="region of interest" description="Disordered" evidence="1">
    <location>
        <begin position="215"/>
        <end position="265"/>
    </location>
</feature>
<accession>A0AB39Z915</accession>
<evidence type="ECO:0000313" key="4">
    <source>
        <dbReference type="RefSeq" id="XP_016930398.2"/>
    </source>
</evidence>
<dbReference type="AlphaFoldDB" id="A0AB39Z915"/>
<feature type="compositionally biased region" description="Basic and acidic residues" evidence="1">
    <location>
        <begin position="250"/>
        <end position="265"/>
    </location>
</feature>